<evidence type="ECO:0000313" key="2">
    <source>
        <dbReference type="EMBL" id="TFY51158.1"/>
    </source>
</evidence>
<comment type="caution">
    <text evidence="2">The sequence shown here is derived from an EMBL/GenBank/DDBJ whole genome shotgun (WGS) entry which is preliminary data.</text>
</comment>
<feature type="compositionally biased region" description="Low complexity" evidence="1">
    <location>
        <begin position="153"/>
        <end position="172"/>
    </location>
</feature>
<dbReference type="Proteomes" id="UP000298327">
    <property type="component" value="Unassembled WGS sequence"/>
</dbReference>
<organism evidence="2 3">
    <name type="scientific">Dentipellis fragilis</name>
    <dbReference type="NCBI Taxonomy" id="205917"/>
    <lineage>
        <taxon>Eukaryota</taxon>
        <taxon>Fungi</taxon>
        <taxon>Dikarya</taxon>
        <taxon>Basidiomycota</taxon>
        <taxon>Agaricomycotina</taxon>
        <taxon>Agaricomycetes</taxon>
        <taxon>Russulales</taxon>
        <taxon>Hericiaceae</taxon>
        <taxon>Dentipellis</taxon>
    </lineage>
</organism>
<sequence length="172" mass="18307">MDHLHFHHDRSLDYISDLDFNRDPTGVPSIASNQDPFDSFSSPFPATPSYNGSYQNSPYSAASDLADFDQHNKDALGLFDNDPLVVSRDEYDPAAYDAPSGGGLLMFDTDFMSNIDGANVSLSVTPADDHSPAHSPALYDHGSPASSAGRADSPASSISSHPHSGGSHNTHN</sequence>
<feature type="region of interest" description="Disordered" evidence="1">
    <location>
        <begin position="26"/>
        <end position="52"/>
    </location>
</feature>
<feature type="region of interest" description="Disordered" evidence="1">
    <location>
        <begin position="126"/>
        <end position="172"/>
    </location>
</feature>
<proteinExistence type="predicted"/>
<evidence type="ECO:0000256" key="1">
    <source>
        <dbReference type="SAM" id="MobiDB-lite"/>
    </source>
</evidence>
<feature type="compositionally biased region" description="Polar residues" evidence="1">
    <location>
        <begin position="30"/>
        <end position="52"/>
    </location>
</feature>
<reference evidence="2 3" key="1">
    <citation type="submission" date="2019-02" db="EMBL/GenBank/DDBJ databases">
        <title>Genome sequencing of the rare red list fungi Dentipellis fragilis.</title>
        <authorList>
            <person name="Buettner E."/>
            <person name="Kellner H."/>
        </authorList>
    </citation>
    <scope>NUCLEOTIDE SEQUENCE [LARGE SCALE GENOMIC DNA]</scope>
    <source>
        <strain evidence="2 3">DSM 105465</strain>
    </source>
</reference>
<keyword evidence="3" id="KW-1185">Reference proteome</keyword>
<accession>A0A4Y9XN22</accession>
<name>A0A4Y9XN22_9AGAM</name>
<evidence type="ECO:0000313" key="3">
    <source>
        <dbReference type="Proteomes" id="UP000298327"/>
    </source>
</evidence>
<dbReference type="STRING" id="205917.A0A4Y9XN22"/>
<feature type="non-terminal residue" evidence="2">
    <location>
        <position position="172"/>
    </location>
</feature>
<protein>
    <submittedName>
        <fullName evidence="2">Uncharacterized protein</fullName>
    </submittedName>
</protein>
<gene>
    <name evidence="2" type="ORF">EVG20_g11138</name>
</gene>
<dbReference type="OrthoDB" id="4748970at2759"/>
<dbReference type="AlphaFoldDB" id="A0A4Y9XN22"/>
<dbReference type="EMBL" id="SEOQ01001594">
    <property type="protein sequence ID" value="TFY51158.1"/>
    <property type="molecule type" value="Genomic_DNA"/>
</dbReference>